<organism evidence="4 5">
    <name type="scientific">Pontixanthobacter aquaemixtae</name>
    <dbReference type="NCBI Taxonomy" id="1958940"/>
    <lineage>
        <taxon>Bacteria</taxon>
        <taxon>Pseudomonadati</taxon>
        <taxon>Pseudomonadota</taxon>
        <taxon>Alphaproteobacteria</taxon>
        <taxon>Sphingomonadales</taxon>
        <taxon>Erythrobacteraceae</taxon>
        <taxon>Pontixanthobacter</taxon>
    </lineage>
</organism>
<dbReference type="InterPro" id="IPR036390">
    <property type="entry name" value="WH_DNA-bd_sf"/>
</dbReference>
<evidence type="ECO:0000313" key="4">
    <source>
        <dbReference type="EMBL" id="MXO89987.1"/>
    </source>
</evidence>
<dbReference type="Gene3D" id="3.30.450.40">
    <property type="match status" value="1"/>
</dbReference>
<sequence>MPATQSNKAKIAKRVVEVLDYFDHEHQTATVMDIVRRYGRPQSSTSELLSSLVELGLLYKDLETRSYTLTPRAAILGSLAQPDFVRDGRLNRLVDRLAEQTHVSVGIFGVVGLESQIFCWHNGEPPLKSSNPKGIFGGMQEHLTNTAAGLLLLSTIEKSRREGMIRRLNAEASDENKFDYREMVEKVERARDCGFAIGRMGYGSIADCCAVLIPGNGETRPLALGLVYEPGESANPEEFIAMLRDAVRECETSTYDEGEIFSAAA</sequence>
<dbReference type="GO" id="GO:0045892">
    <property type="term" value="P:negative regulation of DNA-templated transcription"/>
    <property type="evidence" value="ECO:0007669"/>
    <property type="project" value="TreeGrafter"/>
</dbReference>
<name>A0A844ZT49_9SPHN</name>
<dbReference type="PANTHER" id="PTHR30136:SF35">
    <property type="entry name" value="HTH-TYPE TRANSCRIPTIONAL REGULATOR RV1719"/>
    <property type="match status" value="1"/>
</dbReference>
<dbReference type="InterPro" id="IPR036388">
    <property type="entry name" value="WH-like_DNA-bd_sf"/>
</dbReference>
<dbReference type="GO" id="GO:0003677">
    <property type="term" value="F:DNA binding"/>
    <property type="evidence" value="ECO:0007669"/>
    <property type="project" value="InterPro"/>
</dbReference>
<dbReference type="OrthoDB" id="1634354at2"/>
<proteinExistence type="predicted"/>
<dbReference type="Gene3D" id="1.10.10.10">
    <property type="entry name" value="Winged helix-like DNA-binding domain superfamily/Winged helix DNA-binding domain"/>
    <property type="match status" value="1"/>
</dbReference>
<evidence type="ECO:0000259" key="3">
    <source>
        <dbReference type="PROSITE" id="PS51077"/>
    </source>
</evidence>
<dbReference type="SUPFAM" id="SSF46785">
    <property type="entry name" value="Winged helix' DNA-binding domain"/>
    <property type="match status" value="1"/>
</dbReference>
<comment type="caution">
    <text evidence="4">The sequence shown here is derived from an EMBL/GenBank/DDBJ whole genome shotgun (WGS) entry which is preliminary data.</text>
</comment>
<dbReference type="SUPFAM" id="SSF55781">
    <property type="entry name" value="GAF domain-like"/>
    <property type="match status" value="1"/>
</dbReference>
<dbReference type="InterPro" id="IPR050707">
    <property type="entry name" value="HTH_MetabolicPath_Reg"/>
</dbReference>
<dbReference type="PROSITE" id="PS51077">
    <property type="entry name" value="HTH_ICLR"/>
    <property type="match status" value="1"/>
</dbReference>
<dbReference type="Proteomes" id="UP000442714">
    <property type="component" value="Unassembled WGS sequence"/>
</dbReference>
<dbReference type="GO" id="GO:0003700">
    <property type="term" value="F:DNA-binding transcription factor activity"/>
    <property type="evidence" value="ECO:0007669"/>
    <property type="project" value="TreeGrafter"/>
</dbReference>
<protein>
    <submittedName>
        <fullName evidence="4">Helix-turn-helix domain-containing protein</fullName>
    </submittedName>
</protein>
<dbReference type="EMBL" id="WTYX01000001">
    <property type="protein sequence ID" value="MXO89987.1"/>
    <property type="molecule type" value="Genomic_DNA"/>
</dbReference>
<accession>A0A844ZT49</accession>
<keyword evidence="5" id="KW-1185">Reference proteome</keyword>
<evidence type="ECO:0000313" key="5">
    <source>
        <dbReference type="Proteomes" id="UP000442714"/>
    </source>
</evidence>
<dbReference type="PANTHER" id="PTHR30136">
    <property type="entry name" value="HELIX-TURN-HELIX TRANSCRIPTIONAL REGULATOR, ICLR FAMILY"/>
    <property type="match status" value="1"/>
</dbReference>
<reference evidence="4 5" key="1">
    <citation type="submission" date="2019-12" db="EMBL/GenBank/DDBJ databases">
        <title>Genomic-based taxomic classification of the family Erythrobacteraceae.</title>
        <authorList>
            <person name="Xu L."/>
        </authorList>
    </citation>
    <scope>NUCLEOTIDE SEQUENCE [LARGE SCALE GENOMIC DNA]</scope>
    <source>
        <strain evidence="4 5">KCTC 52763</strain>
    </source>
</reference>
<dbReference type="RefSeq" id="WP_160603480.1">
    <property type="nucleotide sequence ID" value="NZ_WTYX01000001.1"/>
</dbReference>
<evidence type="ECO:0000256" key="1">
    <source>
        <dbReference type="ARBA" id="ARBA00023015"/>
    </source>
</evidence>
<gene>
    <name evidence="4" type="ORF">GRI41_04060</name>
</gene>
<dbReference type="AlphaFoldDB" id="A0A844ZT49"/>
<dbReference type="SMART" id="SM00346">
    <property type="entry name" value="HTH_ICLR"/>
    <property type="match status" value="1"/>
</dbReference>
<evidence type="ECO:0000256" key="2">
    <source>
        <dbReference type="ARBA" id="ARBA00023163"/>
    </source>
</evidence>
<dbReference type="Pfam" id="PF09339">
    <property type="entry name" value="HTH_IclR"/>
    <property type="match status" value="1"/>
</dbReference>
<dbReference type="InterPro" id="IPR005471">
    <property type="entry name" value="Tscrpt_reg_IclR_N"/>
</dbReference>
<dbReference type="InterPro" id="IPR029016">
    <property type="entry name" value="GAF-like_dom_sf"/>
</dbReference>
<keyword evidence="1" id="KW-0805">Transcription regulation</keyword>
<keyword evidence="2" id="KW-0804">Transcription</keyword>
<feature type="domain" description="HTH iclR-type" evidence="3">
    <location>
        <begin position="9"/>
        <end position="71"/>
    </location>
</feature>